<gene>
    <name evidence="2" type="ORF">B0A55_00436</name>
</gene>
<dbReference type="AlphaFoldDB" id="A0A4U0Y2F2"/>
<reference evidence="2 3" key="1">
    <citation type="submission" date="2017-03" db="EMBL/GenBank/DDBJ databases">
        <title>Genomes of endolithic fungi from Antarctica.</title>
        <authorList>
            <person name="Coleine C."/>
            <person name="Masonjones S."/>
            <person name="Stajich J.E."/>
        </authorList>
    </citation>
    <scope>NUCLEOTIDE SEQUENCE [LARGE SCALE GENOMIC DNA]</scope>
    <source>
        <strain evidence="2 3">CCFEE 5184</strain>
    </source>
</reference>
<dbReference type="Proteomes" id="UP000309340">
    <property type="component" value="Unassembled WGS sequence"/>
</dbReference>
<evidence type="ECO:0000256" key="1">
    <source>
        <dbReference type="SAM" id="MobiDB-lite"/>
    </source>
</evidence>
<protein>
    <submittedName>
        <fullName evidence="2">Uncharacterized protein</fullName>
    </submittedName>
</protein>
<keyword evidence="3" id="KW-1185">Reference proteome</keyword>
<organism evidence="2 3">
    <name type="scientific">Friedmanniomyces simplex</name>
    <dbReference type="NCBI Taxonomy" id="329884"/>
    <lineage>
        <taxon>Eukaryota</taxon>
        <taxon>Fungi</taxon>
        <taxon>Dikarya</taxon>
        <taxon>Ascomycota</taxon>
        <taxon>Pezizomycotina</taxon>
        <taxon>Dothideomycetes</taxon>
        <taxon>Dothideomycetidae</taxon>
        <taxon>Mycosphaerellales</taxon>
        <taxon>Teratosphaeriaceae</taxon>
        <taxon>Friedmanniomyces</taxon>
    </lineage>
</organism>
<proteinExistence type="predicted"/>
<accession>A0A4U0Y2F2</accession>
<dbReference type="OrthoDB" id="190201at2759"/>
<feature type="region of interest" description="Disordered" evidence="1">
    <location>
        <begin position="204"/>
        <end position="224"/>
    </location>
</feature>
<evidence type="ECO:0000313" key="3">
    <source>
        <dbReference type="Proteomes" id="UP000309340"/>
    </source>
</evidence>
<evidence type="ECO:0000313" key="2">
    <source>
        <dbReference type="EMBL" id="TKA83617.1"/>
    </source>
</evidence>
<comment type="caution">
    <text evidence="2">The sequence shown here is derived from an EMBL/GenBank/DDBJ whole genome shotgun (WGS) entry which is preliminary data.</text>
</comment>
<name>A0A4U0Y2F2_9PEZI</name>
<dbReference type="EMBL" id="NAJQ01000005">
    <property type="protein sequence ID" value="TKA83617.1"/>
    <property type="molecule type" value="Genomic_DNA"/>
</dbReference>
<feature type="region of interest" description="Disordered" evidence="1">
    <location>
        <begin position="239"/>
        <end position="264"/>
    </location>
</feature>
<sequence>MRSWPPTHRSSDGIVLTGYSVNATWQRQFLISTNFHLARENQSQRFGDRGTGFVTWGDELANQYIFLSYPHFDPSVLAYAEANKYPFSVSEVLTGGVIPYNATAFTKPVLLISGAADLSFCGSDCYGILEQAAPCFPAAKPFETYVQPNTGHGMNLHYNATGVSTLDTCLRHLLNFPPNRYQTYTVIQNFFEEEYLTTSNPELVESEADGREKNRSARSAAGSLEQECTVEPVYRSATAPSSRVRFMTAAKPQAKPSIQTRLER</sequence>
<dbReference type="STRING" id="329884.A0A4U0Y2F2"/>